<reference evidence="16" key="2">
    <citation type="submission" date="2021-09" db="EMBL/GenBank/DDBJ databases">
        <authorList>
            <person name="Jia N."/>
            <person name="Wang J."/>
            <person name="Shi W."/>
            <person name="Du L."/>
            <person name="Sun Y."/>
            <person name="Zhan W."/>
            <person name="Jiang J."/>
            <person name="Wang Q."/>
            <person name="Zhang B."/>
            <person name="Ji P."/>
            <person name="Sakyi L.B."/>
            <person name="Cui X."/>
            <person name="Yuan T."/>
            <person name="Jiang B."/>
            <person name="Yang W."/>
            <person name="Lam T.T.-Y."/>
            <person name="Chang Q."/>
            <person name="Ding S."/>
            <person name="Wang X."/>
            <person name="Zhu J."/>
            <person name="Ruan X."/>
            <person name="Zhao L."/>
            <person name="Wei J."/>
            <person name="Que T."/>
            <person name="Du C."/>
            <person name="Cheng J."/>
            <person name="Dai P."/>
            <person name="Han X."/>
            <person name="Huang E."/>
            <person name="Gao Y."/>
            <person name="Liu J."/>
            <person name="Shao H."/>
            <person name="Ye R."/>
            <person name="Li L."/>
            <person name="Wei W."/>
            <person name="Wang X."/>
            <person name="Wang C."/>
            <person name="Huo Q."/>
            <person name="Li W."/>
            <person name="Guo W."/>
            <person name="Chen H."/>
            <person name="Chen S."/>
            <person name="Zhou L."/>
            <person name="Zhou L."/>
            <person name="Ni X."/>
            <person name="Tian J."/>
            <person name="Zhou Y."/>
            <person name="Sheng Y."/>
            <person name="Liu T."/>
            <person name="Pan Y."/>
            <person name="Xia L."/>
            <person name="Li J."/>
            <person name="Zhao F."/>
            <person name="Cao W."/>
        </authorList>
    </citation>
    <scope>NUCLEOTIDE SEQUENCE</scope>
    <source>
        <strain evidence="16">Rmic-2018</strain>
        <tissue evidence="16">Larvae</tissue>
    </source>
</reference>
<keyword evidence="3 12" id="KW-0479">Metal-binding</keyword>
<gene>
    <name evidence="16" type="ORF">HPB51_014064</name>
</gene>
<dbReference type="PROSITE" id="PS51030">
    <property type="entry name" value="NUCLEAR_REC_DBD_2"/>
    <property type="match status" value="1"/>
</dbReference>
<dbReference type="InterPro" id="IPR001628">
    <property type="entry name" value="Znf_hrmn_rcpt"/>
</dbReference>
<dbReference type="PANTHER" id="PTHR48092">
    <property type="entry name" value="KNIRPS-RELATED PROTEIN-RELATED"/>
    <property type="match status" value="1"/>
</dbReference>
<evidence type="ECO:0000313" key="17">
    <source>
        <dbReference type="Proteomes" id="UP000821866"/>
    </source>
</evidence>
<dbReference type="InterPro" id="IPR001723">
    <property type="entry name" value="Nuclear_hrmn_rcpt"/>
</dbReference>
<dbReference type="InterPro" id="IPR013088">
    <property type="entry name" value="Znf_NHR/GATA"/>
</dbReference>
<organism evidence="16 17">
    <name type="scientific">Rhipicephalus microplus</name>
    <name type="common">Cattle tick</name>
    <name type="synonym">Boophilus microplus</name>
    <dbReference type="NCBI Taxonomy" id="6941"/>
    <lineage>
        <taxon>Eukaryota</taxon>
        <taxon>Metazoa</taxon>
        <taxon>Ecdysozoa</taxon>
        <taxon>Arthropoda</taxon>
        <taxon>Chelicerata</taxon>
        <taxon>Arachnida</taxon>
        <taxon>Acari</taxon>
        <taxon>Parasitiformes</taxon>
        <taxon>Ixodida</taxon>
        <taxon>Ixodoidea</taxon>
        <taxon>Ixodidae</taxon>
        <taxon>Rhipicephalinae</taxon>
        <taxon>Rhipicephalus</taxon>
        <taxon>Boophilus</taxon>
    </lineage>
</organism>
<dbReference type="GO" id="GO:0005634">
    <property type="term" value="C:nucleus"/>
    <property type="evidence" value="ECO:0007669"/>
    <property type="project" value="UniProtKB-SubCell"/>
</dbReference>
<evidence type="ECO:0000256" key="6">
    <source>
        <dbReference type="ARBA" id="ARBA00023015"/>
    </source>
</evidence>
<dbReference type="GO" id="GO:0003700">
    <property type="term" value="F:DNA-binding transcription factor activity"/>
    <property type="evidence" value="ECO:0007669"/>
    <property type="project" value="InterPro"/>
</dbReference>
<dbReference type="Pfam" id="PF00104">
    <property type="entry name" value="Hormone_recep"/>
    <property type="match status" value="1"/>
</dbReference>
<dbReference type="PRINTS" id="PR00398">
    <property type="entry name" value="STRDHORMONER"/>
</dbReference>
<comment type="subcellular location">
    <subcellularLocation>
        <location evidence="12">Nucleus</location>
    </subcellularLocation>
</comment>
<dbReference type="AlphaFoldDB" id="A0A9J6EAB1"/>
<keyword evidence="9 12" id="KW-0804">Transcription</keyword>
<dbReference type="SMART" id="SM00399">
    <property type="entry name" value="ZnF_C4"/>
    <property type="match status" value="1"/>
</dbReference>
<evidence type="ECO:0000256" key="3">
    <source>
        <dbReference type="ARBA" id="ARBA00022723"/>
    </source>
</evidence>
<keyword evidence="6 12" id="KW-0805">Transcription regulation</keyword>
<feature type="domain" description="NR LBD" evidence="15">
    <location>
        <begin position="212"/>
        <end position="481"/>
    </location>
</feature>
<dbReference type="PROSITE" id="PS00031">
    <property type="entry name" value="NUCLEAR_REC_DBD_1"/>
    <property type="match status" value="1"/>
</dbReference>
<evidence type="ECO:0000256" key="11">
    <source>
        <dbReference type="ARBA" id="ARBA00023242"/>
    </source>
</evidence>
<evidence type="ECO:0000256" key="12">
    <source>
        <dbReference type="RuleBase" id="RU004334"/>
    </source>
</evidence>
<dbReference type="PROSITE" id="PS51843">
    <property type="entry name" value="NR_LBD"/>
    <property type="match status" value="1"/>
</dbReference>
<evidence type="ECO:0000313" key="16">
    <source>
        <dbReference type="EMBL" id="KAH8031228.1"/>
    </source>
</evidence>
<dbReference type="Pfam" id="PF00105">
    <property type="entry name" value="zf-C4"/>
    <property type="match status" value="1"/>
</dbReference>
<dbReference type="GO" id="GO:0005496">
    <property type="term" value="F:steroid binding"/>
    <property type="evidence" value="ECO:0007669"/>
    <property type="project" value="UniProtKB-KW"/>
</dbReference>
<evidence type="ECO:0000256" key="5">
    <source>
        <dbReference type="ARBA" id="ARBA00022833"/>
    </source>
</evidence>
<dbReference type="EMBL" id="JABSTU010000005">
    <property type="protein sequence ID" value="KAH8031228.1"/>
    <property type="molecule type" value="Genomic_DNA"/>
</dbReference>
<sequence length="668" mass="72328">MASSGLVKQEDEPYELTMYSSSSSLSPGDAAPRKLQCHSPSLSPPLSPREFSCSSTTSIKHQAPSSPPVTSHGSSGGHSTRGSSGHHHNNSNHHSGGGGGGGNSPRRLCLVCGDVASGYHYGVASCEACKAFFKRTIQGNIEYTCPASSDCEINKRRRKACQACRFQKCLKMGMLKEGVRLDRVRGGRQKYRRSTEGPYHVQALAPKKVSLEDNVIISALVHCEPEPLLAMTNGSSSPSLESHYTTVSVLSELVDRELVATISWAKQIPGFTDLTLNDQMRLLQTTWAEILSLALAYRSCHLSPPVRLMFASDLIIDERQASECRAEELFLHTAHLVKRLEALTISREEFLALKALLLTNADIHLEDASSVHKLRDAVLQGLHDCVAAQRSSSTASSSSSGSASSPTSTPVSTTTSTANGNGAAAQQLASATAIASHSSQLLMCLPLLRQLDTVVRRFWNGVRRDGTVPMNKLFVEMLESHTLTRATQLDLGFVSSVPSCFSSSRKVAAAPPGLFFCARTLKTCHSRHYHLHPQLEPPNPRRFMRKNWVPPKTSFSSSNSAASTAIRFSNSSVAILHRSPVIKITASWRLSTVAIICRPNDTVASLRTVAVQDRSLTVLSVSCVKATDCSKIHLRTSVSACGGQVGTLAVFRRAVDGLRWSLVRTKED</sequence>
<keyword evidence="17" id="KW-1185">Reference proteome</keyword>
<keyword evidence="8 12" id="KW-0238">DNA-binding</keyword>
<evidence type="ECO:0000259" key="15">
    <source>
        <dbReference type="PROSITE" id="PS51843"/>
    </source>
</evidence>
<dbReference type="FunFam" id="3.30.50.10:FF:000139">
    <property type="entry name" value="Estrogen receptor beta a variant b"/>
    <property type="match status" value="1"/>
</dbReference>
<dbReference type="SUPFAM" id="SSF48508">
    <property type="entry name" value="Nuclear receptor ligand-binding domain"/>
    <property type="match status" value="1"/>
</dbReference>
<comment type="similarity">
    <text evidence="1">Belongs to the nuclear hormone receptor family. NR3 subfamily.</text>
</comment>
<dbReference type="Gene3D" id="1.10.565.10">
    <property type="entry name" value="Retinoid X Receptor"/>
    <property type="match status" value="1"/>
</dbReference>
<comment type="caution">
    <text evidence="16">The sequence shown here is derived from an EMBL/GenBank/DDBJ whole genome shotgun (WGS) entry which is preliminary data.</text>
</comment>
<feature type="domain" description="Nuclear receptor" evidence="14">
    <location>
        <begin position="106"/>
        <end position="181"/>
    </location>
</feature>
<dbReference type="PRINTS" id="PR00047">
    <property type="entry name" value="STROIDFINGER"/>
</dbReference>
<dbReference type="SUPFAM" id="SSF57716">
    <property type="entry name" value="Glucocorticoid receptor-like (DNA-binding domain)"/>
    <property type="match status" value="1"/>
</dbReference>
<dbReference type="GO" id="GO:0043565">
    <property type="term" value="F:sequence-specific DNA binding"/>
    <property type="evidence" value="ECO:0007669"/>
    <property type="project" value="InterPro"/>
</dbReference>
<keyword evidence="4 12" id="KW-0863">Zinc-finger</keyword>
<feature type="compositionally biased region" description="Polar residues" evidence="13">
    <location>
        <begin position="52"/>
        <end position="64"/>
    </location>
</feature>
<dbReference type="InterPro" id="IPR050200">
    <property type="entry name" value="Nuclear_hormone_rcpt_NR3"/>
</dbReference>
<keyword evidence="5 12" id="KW-0862">Zinc</keyword>
<dbReference type="GO" id="GO:0008270">
    <property type="term" value="F:zinc ion binding"/>
    <property type="evidence" value="ECO:0007669"/>
    <property type="project" value="UniProtKB-KW"/>
</dbReference>
<evidence type="ECO:0000256" key="10">
    <source>
        <dbReference type="ARBA" id="ARBA00023170"/>
    </source>
</evidence>
<name>A0A9J6EAB1_RHIMP</name>
<dbReference type="SMART" id="SM00430">
    <property type="entry name" value="HOLI"/>
    <property type="match status" value="1"/>
</dbReference>
<evidence type="ECO:0000256" key="9">
    <source>
        <dbReference type="ARBA" id="ARBA00023163"/>
    </source>
</evidence>
<evidence type="ECO:0000259" key="14">
    <source>
        <dbReference type="PROSITE" id="PS51030"/>
    </source>
</evidence>
<feature type="compositionally biased region" description="Low complexity" evidence="13">
    <location>
        <begin position="71"/>
        <end position="83"/>
    </location>
</feature>
<evidence type="ECO:0000256" key="13">
    <source>
        <dbReference type="SAM" id="MobiDB-lite"/>
    </source>
</evidence>
<dbReference type="VEuPathDB" id="VectorBase:LOC119164474"/>
<keyword evidence="2" id="KW-0754">Steroid-binding</keyword>
<accession>A0A9J6EAB1</accession>
<evidence type="ECO:0000256" key="7">
    <source>
        <dbReference type="ARBA" id="ARBA00023121"/>
    </source>
</evidence>
<keyword evidence="7" id="KW-0446">Lipid-binding</keyword>
<keyword evidence="11 12" id="KW-0539">Nucleus</keyword>
<dbReference type="CDD" id="cd07170">
    <property type="entry name" value="NR_DBD_ERR"/>
    <property type="match status" value="1"/>
</dbReference>
<evidence type="ECO:0000256" key="1">
    <source>
        <dbReference type="ARBA" id="ARBA00005413"/>
    </source>
</evidence>
<evidence type="ECO:0000256" key="2">
    <source>
        <dbReference type="ARBA" id="ARBA00022665"/>
    </source>
</evidence>
<dbReference type="InterPro" id="IPR035500">
    <property type="entry name" value="NHR-like_dom_sf"/>
</dbReference>
<evidence type="ECO:0000256" key="8">
    <source>
        <dbReference type="ARBA" id="ARBA00023125"/>
    </source>
</evidence>
<feature type="region of interest" description="Disordered" evidence="13">
    <location>
        <begin position="1"/>
        <end position="102"/>
    </location>
</feature>
<protein>
    <submittedName>
        <fullName evidence="16">Uncharacterized protein</fullName>
    </submittedName>
</protein>
<proteinExistence type="inferred from homology"/>
<keyword evidence="10 12" id="KW-0675">Receptor</keyword>
<reference evidence="16" key="1">
    <citation type="journal article" date="2020" name="Cell">
        <title>Large-Scale Comparative Analyses of Tick Genomes Elucidate Their Genetic Diversity and Vector Capacities.</title>
        <authorList>
            <consortium name="Tick Genome and Microbiome Consortium (TIGMIC)"/>
            <person name="Jia N."/>
            <person name="Wang J."/>
            <person name="Shi W."/>
            <person name="Du L."/>
            <person name="Sun Y."/>
            <person name="Zhan W."/>
            <person name="Jiang J.F."/>
            <person name="Wang Q."/>
            <person name="Zhang B."/>
            <person name="Ji P."/>
            <person name="Bell-Sakyi L."/>
            <person name="Cui X.M."/>
            <person name="Yuan T.T."/>
            <person name="Jiang B.G."/>
            <person name="Yang W.F."/>
            <person name="Lam T.T."/>
            <person name="Chang Q.C."/>
            <person name="Ding S.J."/>
            <person name="Wang X.J."/>
            <person name="Zhu J.G."/>
            <person name="Ruan X.D."/>
            <person name="Zhao L."/>
            <person name="Wei J.T."/>
            <person name="Ye R.Z."/>
            <person name="Que T.C."/>
            <person name="Du C.H."/>
            <person name="Zhou Y.H."/>
            <person name="Cheng J.X."/>
            <person name="Dai P.F."/>
            <person name="Guo W.B."/>
            <person name="Han X.H."/>
            <person name="Huang E.J."/>
            <person name="Li L.F."/>
            <person name="Wei W."/>
            <person name="Gao Y.C."/>
            <person name="Liu J.Z."/>
            <person name="Shao H.Z."/>
            <person name="Wang X."/>
            <person name="Wang C.C."/>
            <person name="Yang T.C."/>
            <person name="Huo Q.B."/>
            <person name="Li W."/>
            <person name="Chen H.Y."/>
            <person name="Chen S.E."/>
            <person name="Zhou L.G."/>
            <person name="Ni X.B."/>
            <person name="Tian J.H."/>
            <person name="Sheng Y."/>
            <person name="Liu T."/>
            <person name="Pan Y.S."/>
            <person name="Xia L.Y."/>
            <person name="Li J."/>
            <person name="Zhao F."/>
            <person name="Cao W.C."/>
        </authorList>
    </citation>
    <scope>NUCLEOTIDE SEQUENCE</scope>
    <source>
        <strain evidence="16">Rmic-2018</strain>
    </source>
</reference>
<evidence type="ECO:0000256" key="4">
    <source>
        <dbReference type="ARBA" id="ARBA00022771"/>
    </source>
</evidence>
<dbReference type="Gene3D" id="3.30.50.10">
    <property type="entry name" value="Erythroid Transcription Factor GATA-1, subunit A"/>
    <property type="match status" value="1"/>
</dbReference>
<dbReference type="Proteomes" id="UP000821866">
    <property type="component" value="Chromosome 3"/>
</dbReference>
<feature type="region of interest" description="Disordered" evidence="13">
    <location>
        <begin position="393"/>
        <end position="420"/>
    </location>
</feature>
<dbReference type="InterPro" id="IPR000536">
    <property type="entry name" value="Nucl_hrmn_rcpt_lig-bd"/>
</dbReference>